<feature type="compositionally biased region" description="Polar residues" evidence="1">
    <location>
        <begin position="92"/>
        <end position="110"/>
    </location>
</feature>
<accession>A0AAE2SY30</accession>
<feature type="region of interest" description="Disordered" evidence="1">
    <location>
        <begin position="1"/>
        <end position="37"/>
    </location>
</feature>
<dbReference type="EMBL" id="JACIGO010000006">
    <property type="protein sequence ID" value="MBB4292557.1"/>
    <property type="molecule type" value="Genomic_DNA"/>
</dbReference>
<dbReference type="InterPro" id="IPR007899">
    <property type="entry name" value="CHAD_dom"/>
</dbReference>
<feature type="compositionally biased region" description="Polar residues" evidence="1">
    <location>
        <begin position="23"/>
        <end position="36"/>
    </location>
</feature>
<name>A0AAE2SY30_RHILE</name>
<organism evidence="3 4">
    <name type="scientific">Rhizobium leguminosarum</name>
    <dbReference type="NCBI Taxonomy" id="384"/>
    <lineage>
        <taxon>Bacteria</taxon>
        <taxon>Pseudomonadati</taxon>
        <taxon>Pseudomonadota</taxon>
        <taxon>Alphaproteobacteria</taxon>
        <taxon>Hyphomicrobiales</taxon>
        <taxon>Rhizobiaceae</taxon>
        <taxon>Rhizobium/Agrobacterium group</taxon>
        <taxon>Rhizobium</taxon>
    </lineage>
</organism>
<protein>
    <recommendedName>
        <fullName evidence="2">CHAD domain-containing protein</fullName>
    </recommendedName>
</protein>
<feature type="domain" description="CHAD" evidence="2">
    <location>
        <begin position="44"/>
        <end position="83"/>
    </location>
</feature>
<dbReference type="InterPro" id="IPR038186">
    <property type="entry name" value="CHAD_dom_sf"/>
</dbReference>
<feature type="region of interest" description="Disordered" evidence="1">
    <location>
        <begin position="89"/>
        <end position="110"/>
    </location>
</feature>
<sequence length="110" mass="11760">MATPASPVDRSGCDTHDPATALISPNQTWSTSSQIQLKPELPGKARVALRRLRSAFSLFKPLLPGAEPPLLKDELRWLSGVLDVLLSPAGANPSNKIDPSNKPPQLSNSI</sequence>
<dbReference type="RefSeq" id="WP_312865061.1">
    <property type="nucleotide sequence ID" value="NZ_JACIIF010000005.1"/>
</dbReference>
<dbReference type="Pfam" id="PF05235">
    <property type="entry name" value="CHAD"/>
    <property type="match status" value="1"/>
</dbReference>
<reference evidence="3 4" key="1">
    <citation type="submission" date="2020-08" db="EMBL/GenBank/DDBJ databases">
        <title>Genomic Encyclopedia of Type Strains, Phase IV (KMG-V): Genome sequencing to study the core and pangenomes of soil and plant-associated prokaryotes.</title>
        <authorList>
            <person name="Whitman W."/>
        </authorList>
    </citation>
    <scope>NUCLEOTIDE SEQUENCE [LARGE SCALE GENOMIC DNA]</scope>
    <source>
        <strain evidence="3 4">SEMIA 415</strain>
    </source>
</reference>
<dbReference type="Proteomes" id="UP000538507">
    <property type="component" value="Unassembled WGS sequence"/>
</dbReference>
<dbReference type="AlphaFoldDB" id="A0AAE2SY30"/>
<proteinExistence type="predicted"/>
<evidence type="ECO:0000313" key="3">
    <source>
        <dbReference type="EMBL" id="MBB4292557.1"/>
    </source>
</evidence>
<gene>
    <name evidence="3" type="ORF">GGE16_004636</name>
</gene>
<evidence type="ECO:0000313" key="4">
    <source>
        <dbReference type="Proteomes" id="UP000538507"/>
    </source>
</evidence>
<evidence type="ECO:0000256" key="1">
    <source>
        <dbReference type="SAM" id="MobiDB-lite"/>
    </source>
</evidence>
<comment type="caution">
    <text evidence="3">The sequence shown here is derived from an EMBL/GenBank/DDBJ whole genome shotgun (WGS) entry which is preliminary data.</text>
</comment>
<dbReference type="Gene3D" id="1.40.20.10">
    <property type="entry name" value="CHAD domain"/>
    <property type="match status" value="1"/>
</dbReference>
<evidence type="ECO:0000259" key="2">
    <source>
        <dbReference type="Pfam" id="PF05235"/>
    </source>
</evidence>